<sequence>MLEKILLLCYISSVGYECGHSSIHQSALTGSWKYCFDSEVEAPLVMLREGSEGFHALDVPSDSVDPFSARGASGTANRAVDLDIFQCFTANCVRMCSGEKSKNLSGLSRYGFIAQDASELLPMAMVCDVEVLTHDLV</sequence>
<evidence type="ECO:0000313" key="2">
    <source>
        <dbReference type="Proteomes" id="UP000626092"/>
    </source>
</evidence>
<comment type="caution">
    <text evidence="1">The sequence shown here is derived from an EMBL/GenBank/DDBJ whole genome shotgun (WGS) entry which is preliminary data.</text>
</comment>
<name>A0A834LE40_RHOSS</name>
<gene>
    <name evidence="1" type="ORF">RHSIM_Rhsim08G0089800</name>
</gene>
<evidence type="ECO:0000313" key="1">
    <source>
        <dbReference type="EMBL" id="KAF7135636.1"/>
    </source>
</evidence>
<dbReference type="Proteomes" id="UP000626092">
    <property type="component" value="Unassembled WGS sequence"/>
</dbReference>
<proteinExistence type="predicted"/>
<dbReference type="EMBL" id="WJXA01000008">
    <property type="protein sequence ID" value="KAF7135636.1"/>
    <property type="molecule type" value="Genomic_DNA"/>
</dbReference>
<protein>
    <submittedName>
        <fullName evidence="1">Uncharacterized protein</fullName>
    </submittedName>
</protein>
<keyword evidence="2" id="KW-1185">Reference proteome</keyword>
<reference evidence="1" key="1">
    <citation type="submission" date="2019-11" db="EMBL/GenBank/DDBJ databases">
        <authorList>
            <person name="Liu Y."/>
            <person name="Hou J."/>
            <person name="Li T.-Q."/>
            <person name="Guan C.-H."/>
            <person name="Wu X."/>
            <person name="Wu H.-Z."/>
            <person name="Ling F."/>
            <person name="Zhang R."/>
            <person name="Shi X.-G."/>
            <person name="Ren J.-P."/>
            <person name="Chen E.-F."/>
            <person name="Sun J.-M."/>
        </authorList>
    </citation>
    <scope>NUCLEOTIDE SEQUENCE</scope>
    <source>
        <strain evidence="1">Adult_tree_wgs_1</strain>
        <tissue evidence="1">Leaves</tissue>
    </source>
</reference>
<accession>A0A834LE40</accession>
<organism evidence="1 2">
    <name type="scientific">Rhododendron simsii</name>
    <name type="common">Sims's rhododendron</name>
    <dbReference type="NCBI Taxonomy" id="118357"/>
    <lineage>
        <taxon>Eukaryota</taxon>
        <taxon>Viridiplantae</taxon>
        <taxon>Streptophyta</taxon>
        <taxon>Embryophyta</taxon>
        <taxon>Tracheophyta</taxon>
        <taxon>Spermatophyta</taxon>
        <taxon>Magnoliopsida</taxon>
        <taxon>eudicotyledons</taxon>
        <taxon>Gunneridae</taxon>
        <taxon>Pentapetalae</taxon>
        <taxon>asterids</taxon>
        <taxon>Ericales</taxon>
        <taxon>Ericaceae</taxon>
        <taxon>Ericoideae</taxon>
        <taxon>Rhodoreae</taxon>
        <taxon>Rhododendron</taxon>
    </lineage>
</organism>
<dbReference type="AlphaFoldDB" id="A0A834LE40"/>